<dbReference type="InParanoid" id="A0A1C7NBE8"/>
<reference evidence="1 2" key="1">
    <citation type="submission" date="2016-03" db="EMBL/GenBank/DDBJ databases">
        <title>Choanephora cucurbitarum.</title>
        <authorList>
            <person name="Min B."/>
            <person name="Park H."/>
            <person name="Park J.-H."/>
            <person name="Shin H.-D."/>
            <person name="Choi I.-G."/>
        </authorList>
    </citation>
    <scope>NUCLEOTIDE SEQUENCE [LARGE SCALE GENOMIC DNA]</scope>
    <source>
        <strain evidence="1 2">KUS-F28377</strain>
    </source>
</reference>
<keyword evidence="2" id="KW-1185">Reference proteome</keyword>
<protein>
    <submittedName>
        <fullName evidence="1">Uncharacterized protein</fullName>
    </submittedName>
</protein>
<evidence type="ECO:0000313" key="1">
    <source>
        <dbReference type="EMBL" id="OBZ86361.1"/>
    </source>
</evidence>
<gene>
    <name evidence="1" type="ORF">A0J61_05588</name>
</gene>
<dbReference type="InterPro" id="IPR027417">
    <property type="entry name" value="P-loop_NTPase"/>
</dbReference>
<organism evidence="1 2">
    <name type="scientific">Choanephora cucurbitarum</name>
    <dbReference type="NCBI Taxonomy" id="101091"/>
    <lineage>
        <taxon>Eukaryota</taxon>
        <taxon>Fungi</taxon>
        <taxon>Fungi incertae sedis</taxon>
        <taxon>Mucoromycota</taxon>
        <taxon>Mucoromycotina</taxon>
        <taxon>Mucoromycetes</taxon>
        <taxon>Mucorales</taxon>
        <taxon>Mucorineae</taxon>
        <taxon>Choanephoraceae</taxon>
        <taxon>Choanephoroideae</taxon>
        <taxon>Choanephora</taxon>
    </lineage>
</organism>
<dbReference type="Proteomes" id="UP000093000">
    <property type="component" value="Unassembled WGS sequence"/>
</dbReference>
<sequence>MTEENICLKKSLPNGDDAIYWIQRISRQVPGTSRTRTQFSIVSAFTTTTTHKAQSATIDYVGKNLDNMLSHGQLYVAMPRAGKTEDLYLFGTEIPLNIKRKFGADVDAVEIQPSVPSQIWHKTITKKQTYYMFKMIGE</sequence>
<dbReference type="OrthoDB" id="432234at2759"/>
<dbReference type="SUPFAM" id="SSF52540">
    <property type="entry name" value="P-loop containing nucleoside triphosphate hydrolases"/>
    <property type="match status" value="1"/>
</dbReference>
<proteinExistence type="predicted"/>
<dbReference type="AlphaFoldDB" id="A0A1C7NBE8"/>
<name>A0A1C7NBE8_9FUNG</name>
<evidence type="ECO:0000313" key="2">
    <source>
        <dbReference type="Proteomes" id="UP000093000"/>
    </source>
</evidence>
<comment type="caution">
    <text evidence="1">The sequence shown here is derived from an EMBL/GenBank/DDBJ whole genome shotgun (WGS) entry which is preliminary data.</text>
</comment>
<dbReference type="EMBL" id="LUGH01000306">
    <property type="protein sequence ID" value="OBZ86361.1"/>
    <property type="molecule type" value="Genomic_DNA"/>
</dbReference>
<accession>A0A1C7NBE8</accession>